<dbReference type="InterPro" id="IPR003000">
    <property type="entry name" value="Sirtuin"/>
</dbReference>
<evidence type="ECO:0000256" key="4">
    <source>
        <dbReference type="PROSITE-ProRule" id="PRU00236"/>
    </source>
</evidence>
<dbReference type="NCBIfam" id="NF003738">
    <property type="entry name" value="PRK05333.1"/>
    <property type="match status" value="1"/>
</dbReference>
<evidence type="ECO:0000256" key="2">
    <source>
        <dbReference type="ARBA" id="ARBA00022679"/>
    </source>
</evidence>
<dbReference type="RefSeq" id="WP_232595045.1">
    <property type="nucleotide sequence ID" value="NZ_BSPD01000035.1"/>
</dbReference>
<evidence type="ECO:0000259" key="5">
    <source>
        <dbReference type="PROSITE" id="PS50305"/>
    </source>
</evidence>
<feature type="binding site" evidence="4">
    <location>
        <position position="130"/>
    </location>
    <ligand>
        <name>Zn(2+)</name>
        <dbReference type="ChEBI" id="CHEBI:29105"/>
    </ligand>
</feature>
<dbReference type="Gene3D" id="3.30.1600.10">
    <property type="entry name" value="SIR2/SIRT2 'Small Domain"/>
    <property type="match status" value="1"/>
</dbReference>
<dbReference type="AlphaFoldDB" id="A0AA37WLD3"/>
<dbReference type="InterPro" id="IPR026590">
    <property type="entry name" value="Ssirtuin_cat_dom"/>
</dbReference>
<organism evidence="6 7">
    <name type="scientific">Marinibactrum halimedae</name>
    <dbReference type="NCBI Taxonomy" id="1444977"/>
    <lineage>
        <taxon>Bacteria</taxon>
        <taxon>Pseudomonadati</taxon>
        <taxon>Pseudomonadota</taxon>
        <taxon>Gammaproteobacteria</taxon>
        <taxon>Cellvibrionales</taxon>
        <taxon>Cellvibrionaceae</taxon>
        <taxon>Marinibactrum</taxon>
    </lineage>
</organism>
<dbReference type="EC" id="2.3.1.286" evidence="1"/>
<comment type="caution">
    <text evidence="6">The sequence shown here is derived from an EMBL/GenBank/DDBJ whole genome shotgun (WGS) entry which is preliminary data.</text>
</comment>
<keyword evidence="3" id="KW-0520">NAD</keyword>
<dbReference type="SUPFAM" id="SSF52467">
    <property type="entry name" value="DHS-like NAD/FAD-binding domain"/>
    <property type="match status" value="1"/>
</dbReference>
<feature type="binding site" evidence="4">
    <location>
        <position position="179"/>
    </location>
    <ligand>
        <name>Zn(2+)</name>
        <dbReference type="ChEBI" id="CHEBI:29105"/>
    </ligand>
</feature>
<gene>
    <name evidence="6" type="primary">cobB</name>
    <name evidence="6" type="ORF">GCM10007877_15780</name>
</gene>
<dbReference type="InterPro" id="IPR026591">
    <property type="entry name" value="Sirtuin_cat_small_dom_sf"/>
</dbReference>
<dbReference type="GO" id="GO:0046872">
    <property type="term" value="F:metal ion binding"/>
    <property type="evidence" value="ECO:0007669"/>
    <property type="project" value="UniProtKB-KW"/>
</dbReference>
<reference evidence="6 7" key="1">
    <citation type="journal article" date="2014" name="Int. J. Syst. Evol. Microbiol.">
        <title>Complete genome sequence of Corynebacterium casei LMG S-19264T (=DSM 44701T), isolated from a smear-ripened cheese.</title>
        <authorList>
            <consortium name="US DOE Joint Genome Institute (JGI-PGF)"/>
            <person name="Walter F."/>
            <person name="Albersmeier A."/>
            <person name="Kalinowski J."/>
            <person name="Ruckert C."/>
        </authorList>
    </citation>
    <scope>NUCLEOTIDE SEQUENCE [LARGE SCALE GENOMIC DNA]</scope>
    <source>
        <strain evidence="6 7">NBRC 110095</strain>
    </source>
</reference>
<feature type="binding site" evidence="4">
    <location>
        <position position="127"/>
    </location>
    <ligand>
        <name>Zn(2+)</name>
        <dbReference type="ChEBI" id="CHEBI:29105"/>
    </ligand>
</feature>
<feature type="active site" description="Proton acceptor" evidence="4">
    <location>
        <position position="119"/>
    </location>
</feature>
<keyword evidence="4" id="KW-0862">Zinc</keyword>
<dbReference type="PANTHER" id="PTHR11085:SF10">
    <property type="entry name" value="NAD-DEPENDENT PROTEIN DEACYLASE SIRTUIN-5, MITOCHONDRIAL-RELATED"/>
    <property type="match status" value="1"/>
</dbReference>
<feature type="binding site" evidence="4">
    <location>
        <position position="185"/>
    </location>
    <ligand>
        <name>Zn(2+)</name>
        <dbReference type="ChEBI" id="CHEBI:29105"/>
    </ligand>
</feature>
<dbReference type="PANTHER" id="PTHR11085">
    <property type="entry name" value="NAD-DEPENDENT PROTEIN DEACYLASE SIRTUIN-5, MITOCHONDRIAL-RELATED"/>
    <property type="match status" value="1"/>
</dbReference>
<dbReference type="GO" id="GO:0017136">
    <property type="term" value="F:histone deacetylase activity, NAD-dependent"/>
    <property type="evidence" value="ECO:0007669"/>
    <property type="project" value="TreeGrafter"/>
</dbReference>
<evidence type="ECO:0000256" key="3">
    <source>
        <dbReference type="ARBA" id="ARBA00023027"/>
    </source>
</evidence>
<dbReference type="InterPro" id="IPR050134">
    <property type="entry name" value="NAD-dep_sirtuin_deacylases"/>
</dbReference>
<dbReference type="Pfam" id="PF02146">
    <property type="entry name" value="SIR2"/>
    <property type="match status" value="1"/>
</dbReference>
<evidence type="ECO:0000313" key="6">
    <source>
        <dbReference type="EMBL" id="GLS25864.1"/>
    </source>
</evidence>
<dbReference type="EMBL" id="BSPD01000035">
    <property type="protein sequence ID" value="GLS25864.1"/>
    <property type="molecule type" value="Genomic_DNA"/>
</dbReference>
<keyword evidence="4" id="KW-0479">Metal-binding</keyword>
<feature type="domain" description="Deacetylase sirtuin-type" evidence="5">
    <location>
        <begin position="1"/>
        <end position="276"/>
    </location>
</feature>
<dbReference type="PROSITE" id="PS50305">
    <property type="entry name" value="SIRTUIN"/>
    <property type="match status" value="1"/>
</dbReference>
<keyword evidence="2" id="KW-0808">Transferase</keyword>
<dbReference type="Proteomes" id="UP001156870">
    <property type="component" value="Unassembled WGS sequence"/>
</dbReference>
<dbReference type="Gene3D" id="3.40.50.1220">
    <property type="entry name" value="TPP-binding domain"/>
    <property type="match status" value="1"/>
</dbReference>
<protein>
    <recommendedName>
        <fullName evidence="1">protein acetyllysine N-acetyltransferase</fullName>
        <ecNumber evidence="1">2.3.1.286</ecNumber>
    </recommendedName>
</protein>
<name>A0AA37WLD3_9GAMM</name>
<evidence type="ECO:0000313" key="7">
    <source>
        <dbReference type="Proteomes" id="UP001156870"/>
    </source>
</evidence>
<evidence type="ECO:0000256" key="1">
    <source>
        <dbReference type="ARBA" id="ARBA00012928"/>
    </source>
</evidence>
<dbReference type="GO" id="GO:0070403">
    <property type="term" value="F:NAD+ binding"/>
    <property type="evidence" value="ECO:0007669"/>
    <property type="project" value="InterPro"/>
</dbReference>
<keyword evidence="7" id="KW-1185">Reference proteome</keyword>
<dbReference type="InterPro" id="IPR029035">
    <property type="entry name" value="DHS-like_NAD/FAD-binding_dom"/>
</dbReference>
<sequence length="276" mass="30593">MDKSLCQLKEMMAQYPRWLVITGAGISAKSGIPTYRDHKGNWQRSRPIQHQEFIEQRSARQRYWSRSLVGWKALGPAAPGDAHFCLSKWEQKGAISLLVTQNVDGLHQRAGSHSVLELHGSIHYVVCLNCGRRDERETVQAQLVADNPRLVDWVEQRVHPSAPDGDAYVEYPYCEEVRCPSCPSCDGILMPDVVFFGGSVPKARVEKVTSALLSSDAVLVVGSSLMVYSGFRFCRLAAEKMLPIAAINKGVTRADELLSCKVEMDCSTALSQLIDA</sequence>
<proteinExistence type="predicted"/>
<accession>A0AA37WLD3</accession>